<dbReference type="EMBL" id="NTFS01000065">
    <property type="protein sequence ID" value="PAX58064.1"/>
    <property type="molecule type" value="Genomic_DNA"/>
</dbReference>
<sequence>MNIKMPRGQEVIQEALEILEQHMEPSKVALLLSLWQAGGDDYLKIREQLFAGETVKTLYDKIQTYQNQKSGM</sequence>
<gene>
    <name evidence="1" type="ORF">CK510_08485</name>
</gene>
<name>A0A2A2TLG3_9CYAN</name>
<comment type="caution">
    <text evidence="1">The sequence shown here is derived from an EMBL/GenBank/DDBJ whole genome shotgun (WGS) entry which is preliminary data.</text>
</comment>
<dbReference type="AlphaFoldDB" id="A0A2A2TLG3"/>
<dbReference type="RefSeq" id="WP_095721286.1">
    <property type="nucleotide sequence ID" value="NZ_NTFS01000065.1"/>
</dbReference>
<evidence type="ECO:0000313" key="1">
    <source>
        <dbReference type="EMBL" id="PAX58064.1"/>
    </source>
</evidence>
<protein>
    <submittedName>
        <fullName evidence="1">Uncharacterized protein</fullName>
    </submittedName>
</protein>
<organism evidence="1 2">
    <name type="scientific">Brunnivagina elsteri CCALA 953</name>
    <dbReference type="NCBI Taxonomy" id="987040"/>
    <lineage>
        <taxon>Bacteria</taxon>
        <taxon>Bacillati</taxon>
        <taxon>Cyanobacteriota</taxon>
        <taxon>Cyanophyceae</taxon>
        <taxon>Nostocales</taxon>
        <taxon>Calotrichaceae</taxon>
        <taxon>Brunnivagina</taxon>
    </lineage>
</organism>
<reference evidence="1 2" key="1">
    <citation type="submission" date="2017-08" db="EMBL/GenBank/DDBJ databases">
        <title>Draft genome sequence of filamentous cyanobacterium Calothrix elsteri CCALA 953.</title>
        <authorList>
            <person name="Gagunashvili A.N."/>
            <person name="Elster J."/>
            <person name="Andresson O.S."/>
        </authorList>
    </citation>
    <scope>NUCLEOTIDE SEQUENCE [LARGE SCALE GENOMIC DNA]</scope>
    <source>
        <strain evidence="1 2">CCALA 953</strain>
    </source>
</reference>
<keyword evidence="2" id="KW-1185">Reference proteome</keyword>
<evidence type="ECO:0000313" key="2">
    <source>
        <dbReference type="Proteomes" id="UP000218238"/>
    </source>
</evidence>
<dbReference type="OrthoDB" id="565285at2"/>
<accession>A0A2A2TLG3</accession>
<proteinExistence type="predicted"/>
<dbReference type="Proteomes" id="UP000218238">
    <property type="component" value="Unassembled WGS sequence"/>
</dbReference>